<dbReference type="SUPFAM" id="SSF48452">
    <property type="entry name" value="TPR-like"/>
    <property type="match status" value="5"/>
</dbReference>
<dbReference type="SMART" id="SM00028">
    <property type="entry name" value="TPR"/>
    <property type="match status" value="14"/>
</dbReference>
<keyword evidence="5" id="KW-1185">Reference proteome</keyword>
<dbReference type="InterPro" id="IPR014266">
    <property type="entry name" value="PEP-CTERM_TPR_PrsT"/>
</dbReference>
<evidence type="ECO:0000256" key="2">
    <source>
        <dbReference type="ARBA" id="ARBA00022803"/>
    </source>
</evidence>
<dbReference type="InterPro" id="IPR051012">
    <property type="entry name" value="CellSynth/LPSAsmb/PSIAsmb"/>
</dbReference>
<comment type="caution">
    <text evidence="4">The sequence shown here is derived from an EMBL/GenBank/DDBJ whole genome shotgun (WGS) entry which is preliminary data.</text>
</comment>
<evidence type="ECO:0000313" key="5">
    <source>
        <dbReference type="Proteomes" id="UP000484015"/>
    </source>
</evidence>
<dbReference type="AlphaFoldDB" id="A0A6L6Q417"/>
<proteinExistence type="predicted"/>
<reference evidence="4 5" key="1">
    <citation type="submission" date="2019-11" db="EMBL/GenBank/DDBJ databases">
        <title>Type strains purchased from KCTC, JCM and DSMZ.</title>
        <authorList>
            <person name="Lu H."/>
        </authorList>
    </citation>
    <scope>NUCLEOTIDE SEQUENCE [LARGE SCALE GENOMIC DNA]</scope>
    <source>
        <strain evidence="4 5">KCTC 42409</strain>
    </source>
</reference>
<keyword evidence="1" id="KW-0677">Repeat</keyword>
<dbReference type="InterPro" id="IPR019734">
    <property type="entry name" value="TPR_rpt"/>
</dbReference>
<dbReference type="NCBIfam" id="TIGR02917">
    <property type="entry name" value="PEP_TPR_lipo"/>
    <property type="match status" value="1"/>
</dbReference>
<dbReference type="PANTHER" id="PTHR45586">
    <property type="entry name" value="TPR REPEAT-CONTAINING PROTEIN PA4667"/>
    <property type="match status" value="1"/>
</dbReference>
<dbReference type="InterPro" id="IPR013105">
    <property type="entry name" value="TPR_2"/>
</dbReference>
<feature type="repeat" description="TPR" evidence="3">
    <location>
        <begin position="212"/>
        <end position="245"/>
    </location>
</feature>
<organism evidence="4 5">
    <name type="scientific">Pseudoduganella ginsengisoli</name>
    <dbReference type="NCBI Taxonomy" id="1462440"/>
    <lineage>
        <taxon>Bacteria</taxon>
        <taxon>Pseudomonadati</taxon>
        <taxon>Pseudomonadota</taxon>
        <taxon>Betaproteobacteria</taxon>
        <taxon>Burkholderiales</taxon>
        <taxon>Oxalobacteraceae</taxon>
        <taxon>Telluria group</taxon>
        <taxon>Pseudoduganella</taxon>
    </lineage>
</organism>
<evidence type="ECO:0000256" key="3">
    <source>
        <dbReference type="PROSITE-ProRule" id="PRU00339"/>
    </source>
</evidence>
<dbReference type="Pfam" id="PF14559">
    <property type="entry name" value="TPR_19"/>
    <property type="match status" value="4"/>
</dbReference>
<dbReference type="Pfam" id="PF13432">
    <property type="entry name" value="TPR_16"/>
    <property type="match status" value="4"/>
</dbReference>
<dbReference type="PANTHER" id="PTHR45586:SF1">
    <property type="entry name" value="LIPOPOLYSACCHARIDE ASSEMBLY PROTEIN B"/>
    <property type="match status" value="1"/>
</dbReference>
<dbReference type="Proteomes" id="UP000484015">
    <property type="component" value="Unassembled WGS sequence"/>
</dbReference>
<dbReference type="OrthoDB" id="5290951at2"/>
<dbReference type="Pfam" id="PF07719">
    <property type="entry name" value="TPR_2"/>
    <property type="match status" value="1"/>
</dbReference>
<keyword evidence="2 3" id="KW-0802">TPR repeat</keyword>
<feature type="repeat" description="TPR" evidence="3">
    <location>
        <begin position="382"/>
        <end position="415"/>
    </location>
</feature>
<evidence type="ECO:0000313" key="4">
    <source>
        <dbReference type="EMBL" id="MTW04224.1"/>
    </source>
</evidence>
<sequence>MVCAPTLKQSFAQESAMSLSLPAAMLAVVILATGCQQEPNQTQLMASASRHQAAGDNHAAIIELKNVLQRTPANAAARLQLGDVYLESGDVLSAEKEFRRARDTGALPAAVLPRLGAALLLQQRYEQVLAELPDGGALPAAAVADVRALRGYALLGLKRTNEAEQLFAAALATQAGHVPALLGQARLALLSGANEAAMSAVNAALAAHADSTEALRMQGDLYRRQEDHAKALASYRQAIKLRPASLQARLDVAALLAADNQLGAARTELAAASRIAPGNAAVIYTEALLALQEKKYPAALERLQLILRAAPDHPPSNLLAAGIYLAQNNLPLAEQHVRRFLANQPQHAFGMRLAAMIALRSGKPEASIAMLEPLLEQHPADAQLQALAGESYMRMQAYSKASACFDKATALAPPSAMLRTSQAISQLGIGDNQGAVAALEAVLQAPENLAANDNDGRQRAGALLVAAHMRMGAYDKALAAVQALEQQHNNPALQNLKGGVLLARQDPSGARRAFEAALALQPGYAPALRNLTQLDMLAGHPEHAQRRYQAALARDSGNIELMAGLAHLSAQQGDMAAARNWLEQARRSAPDALPPALQLASYYLETNEVPKGLALAQKLQAANPGSADALALLARARAAAGDTEGALESYTDLAGRQPDNPAVHMQLAGAYMALNRTADALAACRKVLALQPDHSAALATAIRLMTELRTWDQAVALARATQSRPDSAGLGYRLEGDIEMARAHPAIALPLYQRSFNLAPSGPLAISIHRALAATGKDSAAASHIGRWLNSHPRDLPTRMYFASTLLAAGQFRAAIPQYEQVLGVQPNHVVALNDLAWSCLQIDDKRALGFAEKAYAQAPANAAVADTLGWILTQQGQPGRAVPILKKAADSAPQSGDIRLHYADALLRAGERREARRQLERLQADAGYKRQDAVRTLMGTL</sequence>
<name>A0A6L6Q417_9BURK</name>
<gene>
    <name evidence="4" type="primary">prsT</name>
    <name evidence="4" type="ORF">GM668_19265</name>
</gene>
<dbReference type="InterPro" id="IPR011990">
    <property type="entry name" value="TPR-like_helical_dom_sf"/>
</dbReference>
<accession>A0A6L6Q417</accession>
<dbReference type="Gene3D" id="1.25.40.10">
    <property type="entry name" value="Tetratricopeptide repeat domain"/>
    <property type="match status" value="4"/>
</dbReference>
<protein>
    <submittedName>
        <fullName evidence="4">PEP-CTERM system TPR-repeat protein PrsT</fullName>
    </submittedName>
</protein>
<evidence type="ECO:0000256" key="1">
    <source>
        <dbReference type="ARBA" id="ARBA00022737"/>
    </source>
</evidence>
<dbReference type="EMBL" id="WNLA01000014">
    <property type="protein sequence ID" value="MTW04224.1"/>
    <property type="molecule type" value="Genomic_DNA"/>
</dbReference>
<feature type="repeat" description="TPR" evidence="3">
    <location>
        <begin position="661"/>
        <end position="694"/>
    </location>
</feature>
<dbReference type="PROSITE" id="PS50005">
    <property type="entry name" value="TPR"/>
    <property type="match status" value="3"/>
</dbReference>